<dbReference type="InterPro" id="IPR041657">
    <property type="entry name" value="HTH_17"/>
</dbReference>
<gene>
    <name evidence="2" type="ORF">H9810_00130</name>
</gene>
<comment type="caution">
    <text evidence="2">The sequence shown here is derived from an EMBL/GenBank/DDBJ whole genome shotgun (WGS) entry which is preliminary data.</text>
</comment>
<dbReference type="EMBL" id="DXBO01000006">
    <property type="protein sequence ID" value="HIZ47112.1"/>
    <property type="molecule type" value="Genomic_DNA"/>
</dbReference>
<accession>A0A9D2F0U3</accession>
<protein>
    <submittedName>
        <fullName evidence="2">Helix-turn-helix domain-containing protein</fullName>
    </submittedName>
</protein>
<reference evidence="2" key="2">
    <citation type="submission" date="2021-04" db="EMBL/GenBank/DDBJ databases">
        <authorList>
            <person name="Gilroy R."/>
        </authorList>
    </citation>
    <scope>NUCLEOTIDE SEQUENCE</scope>
    <source>
        <strain evidence="2">3436</strain>
    </source>
</reference>
<name>A0A9D2F0U3_9FIRM</name>
<sequence length="81" mass="9150">MATSYQDLPLTLDVHDLGRALHLSRSSAYRLLHEPGFPTLRVGHRLLVPRDHLIRWIDENTARQTVENTPGPNPKIVGSCE</sequence>
<dbReference type="AlphaFoldDB" id="A0A9D2F0U3"/>
<dbReference type="Pfam" id="PF12728">
    <property type="entry name" value="HTH_17"/>
    <property type="match status" value="1"/>
</dbReference>
<organism evidence="2 3">
    <name type="scientific">Candidatus Gemmiger excrementavium</name>
    <dbReference type="NCBI Taxonomy" id="2838608"/>
    <lineage>
        <taxon>Bacteria</taxon>
        <taxon>Bacillati</taxon>
        <taxon>Bacillota</taxon>
        <taxon>Clostridia</taxon>
        <taxon>Eubacteriales</taxon>
        <taxon>Gemmiger</taxon>
    </lineage>
</organism>
<evidence type="ECO:0000313" key="3">
    <source>
        <dbReference type="Proteomes" id="UP000824031"/>
    </source>
</evidence>
<feature type="domain" description="Helix-turn-helix" evidence="1">
    <location>
        <begin position="12"/>
        <end position="60"/>
    </location>
</feature>
<dbReference type="Proteomes" id="UP000824031">
    <property type="component" value="Unassembled WGS sequence"/>
</dbReference>
<reference evidence="2" key="1">
    <citation type="journal article" date="2021" name="PeerJ">
        <title>Extensive microbial diversity within the chicken gut microbiome revealed by metagenomics and culture.</title>
        <authorList>
            <person name="Gilroy R."/>
            <person name="Ravi A."/>
            <person name="Getino M."/>
            <person name="Pursley I."/>
            <person name="Horton D.L."/>
            <person name="Alikhan N.F."/>
            <person name="Baker D."/>
            <person name="Gharbi K."/>
            <person name="Hall N."/>
            <person name="Watson M."/>
            <person name="Adriaenssens E.M."/>
            <person name="Foster-Nyarko E."/>
            <person name="Jarju S."/>
            <person name="Secka A."/>
            <person name="Antonio M."/>
            <person name="Oren A."/>
            <person name="Chaudhuri R.R."/>
            <person name="La Ragione R."/>
            <person name="Hildebrand F."/>
            <person name="Pallen M.J."/>
        </authorList>
    </citation>
    <scope>NUCLEOTIDE SEQUENCE</scope>
    <source>
        <strain evidence="2">3436</strain>
    </source>
</reference>
<evidence type="ECO:0000313" key="2">
    <source>
        <dbReference type="EMBL" id="HIZ47112.1"/>
    </source>
</evidence>
<evidence type="ECO:0000259" key="1">
    <source>
        <dbReference type="Pfam" id="PF12728"/>
    </source>
</evidence>
<proteinExistence type="predicted"/>